<dbReference type="OrthoDB" id="9791132at2"/>
<keyword evidence="19" id="KW-1185">Reference proteome</keyword>
<dbReference type="InterPro" id="IPR012338">
    <property type="entry name" value="Beta-lactam/transpept-like"/>
</dbReference>
<sequence>MVKRIISIILLVFLLCLSFSLTLSAEELPDPEFDLEAKSAVLMEAKSGKVIYEKNAHEELPPASITKTMTLLLTMEAIDEGKANLDEAVTTSEYAAGMGGSQIWLEPGEEMKLEEMIKAIAIVSANDACVAVAEHLYGTEEVFVNAMNEKADELGLDDTHFVNTNGLPVEDSDKRGNYTSAHDVGVMSRELVTKYPQVLDYTKIWIDHLRDGDSFLRNTNNLVRFYKGADGLKTGHTSQAGFGVVATAERKGLRFIAVVMKEETSDTRFKEAGELLSYGFSIYRSVPVIQKGEVAIDEVEIYKGKNPKVKAVARKDLTAAVIKGNEGNLKRQILVKEDLTAPLKRGEKIGELRVLSDGQKIASVDLVANREVQKGNIIQVIIQLLKKFLLNIVNVFN</sequence>
<gene>
    <name evidence="18" type="ordered locus">Acear_1708</name>
</gene>
<evidence type="ECO:0000256" key="9">
    <source>
        <dbReference type="ARBA" id="ARBA00022960"/>
    </source>
</evidence>
<feature type="active site" description="Acyl-ester intermediate" evidence="13">
    <location>
        <position position="64"/>
    </location>
</feature>
<feature type="active site" evidence="13">
    <location>
        <position position="124"/>
    </location>
</feature>
<evidence type="ECO:0000256" key="11">
    <source>
        <dbReference type="ARBA" id="ARBA00023316"/>
    </source>
</evidence>
<dbReference type="UniPathway" id="UPA00219"/>
<keyword evidence="11" id="KW-0961">Cell wall biogenesis/degradation</keyword>
<dbReference type="RefSeq" id="WP_013278658.1">
    <property type="nucleotide sequence ID" value="NC_014378.1"/>
</dbReference>
<dbReference type="PRINTS" id="PR00725">
    <property type="entry name" value="DADACBPTASE1"/>
</dbReference>
<dbReference type="InterPro" id="IPR037167">
    <property type="entry name" value="Peptidase_S11_C_sf"/>
</dbReference>
<evidence type="ECO:0000256" key="8">
    <source>
        <dbReference type="ARBA" id="ARBA00022801"/>
    </source>
</evidence>
<dbReference type="GO" id="GO:0009252">
    <property type="term" value="P:peptidoglycan biosynthetic process"/>
    <property type="evidence" value="ECO:0007669"/>
    <property type="project" value="UniProtKB-UniPathway"/>
</dbReference>
<dbReference type="InterPro" id="IPR001967">
    <property type="entry name" value="Peptidase_S11_N"/>
</dbReference>
<feature type="active site" description="Proton acceptor" evidence="13">
    <location>
        <position position="67"/>
    </location>
</feature>
<dbReference type="GO" id="GO:0009002">
    <property type="term" value="F:serine-type D-Ala-D-Ala carboxypeptidase activity"/>
    <property type="evidence" value="ECO:0007669"/>
    <property type="project" value="UniProtKB-EC"/>
</dbReference>
<dbReference type="Pfam" id="PF07943">
    <property type="entry name" value="PBP5_C"/>
    <property type="match status" value="1"/>
</dbReference>
<dbReference type="GO" id="GO:0008360">
    <property type="term" value="P:regulation of cell shape"/>
    <property type="evidence" value="ECO:0007669"/>
    <property type="project" value="UniProtKB-KW"/>
</dbReference>
<dbReference type="Pfam" id="PF00768">
    <property type="entry name" value="Peptidase_S11"/>
    <property type="match status" value="1"/>
</dbReference>
<evidence type="ECO:0000256" key="4">
    <source>
        <dbReference type="ARBA" id="ARBA00012448"/>
    </source>
</evidence>
<evidence type="ECO:0000256" key="16">
    <source>
        <dbReference type="SAM" id="SignalP"/>
    </source>
</evidence>
<evidence type="ECO:0000256" key="2">
    <source>
        <dbReference type="ARBA" id="ARBA00004752"/>
    </source>
</evidence>
<dbReference type="KEGG" id="aar:Acear_1708"/>
<evidence type="ECO:0000256" key="7">
    <source>
        <dbReference type="ARBA" id="ARBA00022729"/>
    </source>
</evidence>
<dbReference type="InterPro" id="IPR018044">
    <property type="entry name" value="Peptidase_S11"/>
</dbReference>
<dbReference type="SUPFAM" id="SSF56601">
    <property type="entry name" value="beta-lactamase/transpeptidase-like"/>
    <property type="match status" value="1"/>
</dbReference>
<evidence type="ECO:0000256" key="13">
    <source>
        <dbReference type="PIRSR" id="PIRSR618044-1"/>
    </source>
</evidence>
<dbReference type="Proteomes" id="UP000001661">
    <property type="component" value="Chromosome"/>
</dbReference>
<dbReference type="EMBL" id="CP002105">
    <property type="protein sequence ID" value="ADL13213.1"/>
    <property type="molecule type" value="Genomic_DNA"/>
</dbReference>
<comment type="function">
    <text evidence="1">Removes C-terminal D-alanyl residues from sugar-peptide cell wall precursors.</text>
</comment>
<keyword evidence="6" id="KW-0645">Protease</keyword>
<dbReference type="eggNOG" id="COG1686">
    <property type="taxonomic scope" value="Bacteria"/>
</dbReference>
<dbReference type="Gene3D" id="3.40.710.10">
    <property type="entry name" value="DD-peptidase/beta-lactamase superfamily"/>
    <property type="match status" value="1"/>
</dbReference>
<dbReference type="STRING" id="574087.Acear_1708"/>
<dbReference type="HOGENOM" id="CLU_027070_8_0_9"/>
<comment type="similarity">
    <text evidence="3 15">Belongs to the peptidase S11 family.</text>
</comment>
<name>D9QRS2_ACEAZ</name>
<keyword evidence="9" id="KW-0133">Cell shape</keyword>
<comment type="catalytic activity">
    <reaction evidence="12">
        <text>Preferential cleavage: (Ac)2-L-Lys-D-Ala-|-D-Ala. Also transpeptidation of peptidyl-alanyl moieties that are N-acyl substituents of D-alanine.</text>
        <dbReference type="EC" id="3.4.16.4"/>
    </reaction>
</comment>
<dbReference type="SMART" id="SM00936">
    <property type="entry name" value="PBP5_C"/>
    <property type="match status" value="1"/>
</dbReference>
<dbReference type="SUPFAM" id="SSF69189">
    <property type="entry name" value="Penicillin-binding protein associated domain"/>
    <property type="match status" value="1"/>
</dbReference>
<dbReference type="AlphaFoldDB" id="D9QRS2"/>
<keyword evidence="10" id="KW-0573">Peptidoglycan synthesis</keyword>
<keyword evidence="8 18" id="KW-0378">Hydrolase</keyword>
<dbReference type="InterPro" id="IPR012907">
    <property type="entry name" value="Peptidase_S11_C"/>
</dbReference>
<comment type="pathway">
    <text evidence="2">Cell wall biogenesis; peptidoglycan biosynthesis.</text>
</comment>
<reference evidence="18 19" key="1">
    <citation type="journal article" date="2010" name="Stand. Genomic Sci.">
        <title>Complete genome sequence of Acetohalobium arabaticum type strain (Z-7288).</title>
        <authorList>
            <person name="Sikorski J."/>
            <person name="Lapidus A."/>
            <person name="Chertkov O."/>
            <person name="Lucas S."/>
            <person name="Copeland A."/>
            <person name="Glavina Del Rio T."/>
            <person name="Nolan M."/>
            <person name="Tice H."/>
            <person name="Cheng J.F."/>
            <person name="Han C."/>
            <person name="Brambilla E."/>
            <person name="Pitluck S."/>
            <person name="Liolios K."/>
            <person name="Ivanova N."/>
            <person name="Mavromatis K."/>
            <person name="Mikhailova N."/>
            <person name="Pati A."/>
            <person name="Bruce D."/>
            <person name="Detter C."/>
            <person name="Tapia R."/>
            <person name="Goodwin L."/>
            <person name="Chen A."/>
            <person name="Palaniappan K."/>
            <person name="Land M."/>
            <person name="Hauser L."/>
            <person name="Chang Y.J."/>
            <person name="Jeffries C.D."/>
            <person name="Rohde M."/>
            <person name="Goker M."/>
            <person name="Spring S."/>
            <person name="Woyke T."/>
            <person name="Bristow J."/>
            <person name="Eisen J.A."/>
            <person name="Markowitz V."/>
            <person name="Hugenholtz P."/>
            <person name="Kyrpides N.C."/>
            <person name="Klenk H.P."/>
        </authorList>
    </citation>
    <scope>NUCLEOTIDE SEQUENCE [LARGE SCALE GENOMIC DNA]</scope>
    <source>
        <strain evidence="19">ATCC 49924 / DSM 5501 / Z-7288</strain>
    </source>
</reference>
<evidence type="ECO:0000256" key="5">
    <source>
        <dbReference type="ARBA" id="ARBA00022645"/>
    </source>
</evidence>
<evidence type="ECO:0000256" key="6">
    <source>
        <dbReference type="ARBA" id="ARBA00022670"/>
    </source>
</evidence>
<proteinExistence type="inferred from homology"/>
<dbReference type="PANTHER" id="PTHR21581">
    <property type="entry name" value="D-ALANYL-D-ALANINE CARBOXYPEPTIDASE"/>
    <property type="match status" value="1"/>
</dbReference>
<accession>D9QRS2</accession>
<dbReference type="GO" id="GO:0071555">
    <property type="term" value="P:cell wall organization"/>
    <property type="evidence" value="ECO:0007669"/>
    <property type="project" value="UniProtKB-KW"/>
</dbReference>
<feature type="domain" description="Peptidase S11 D-Ala-D-Ala carboxypeptidase A C-terminal" evidence="17">
    <location>
        <begin position="283"/>
        <end position="374"/>
    </location>
</feature>
<dbReference type="EC" id="3.4.16.4" evidence="4"/>
<organism evidence="18 19">
    <name type="scientific">Acetohalobium arabaticum (strain ATCC 49924 / DSM 5501 / Z-7288)</name>
    <dbReference type="NCBI Taxonomy" id="574087"/>
    <lineage>
        <taxon>Bacteria</taxon>
        <taxon>Bacillati</taxon>
        <taxon>Bacillota</taxon>
        <taxon>Clostridia</taxon>
        <taxon>Halanaerobiales</taxon>
        <taxon>Halobacteroidaceae</taxon>
        <taxon>Acetohalobium</taxon>
    </lineage>
</organism>
<evidence type="ECO:0000256" key="12">
    <source>
        <dbReference type="ARBA" id="ARBA00034000"/>
    </source>
</evidence>
<feature type="chain" id="PRO_5003127141" description="serine-type D-Ala-D-Ala carboxypeptidase" evidence="16">
    <location>
        <begin position="26"/>
        <end position="397"/>
    </location>
</feature>
<evidence type="ECO:0000256" key="1">
    <source>
        <dbReference type="ARBA" id="ARBA00003217"/>
    </source>
</evidence>
<dbReference type="GO" id="GO:0006508">
    <property type="term" value="P:proteolysis"/>
    <property type="evidence" value="ECO:0007669"/>
    <property type="project" value="UniProtKB-KW"/>
</dbReference>
<dbReference type="Gene3D" id="2.60.410.10">
    <property type="entry name" value="D-Ala-D-Ala carboxypeptidase, C-terminal domain"/>
    <property type="match status" value="1"/>
</dbReference>
<keyword evidence="7 16" id="KW-0732">Signal</keyword>
<evidence type="ECO:0000313" key="18">
    <source>
        <dbReference type="EMBL" id="ADL13213.1"/>
    </source>
</evidence>
<dbReference type="InterPro" id="IPR015956">
    <property type="entry name" value="Peniciliin-bd_prot_C_sf"/>
</dbReference>
<dbReference type="PANTHER" id="PTHR21581:SF6">
    <property type="entry name" value="TRAFFICKING PROTEIN PARTICLE COMPLEX SUBUNIT 12"/>
    <property type="match status" value="1"/>
</dbReference>
<evidence type="ECO:0000256" key="14">
    <source>
        <dbReference type="PIRSR" id="PIRSR618044-2"/>
    </source>
</evidence>
<keyword evidence="5 18" id="KW-0121">Carboxypeptidase</keyword>
<feature type="signal peptide" evidence="16">
    <location>
        <begin position="1"/>
        <end position="25"/>
    </location>
</feature>
<feature type="binding site" evidence="14">
    <location>
        <position position="233"/>
    </location>
    <ligand>
        <name>substrate</name>
    </ligand>
</feature>
<evidence type="ECO:0000256" key="10">
    <source>
        <dbReference type="ARBA" id="ARBA00022984"/>
    </source>
</evidence>
<evidence type="ECO:0000259" key="17">
    <source>
        <dbReference type="SMART" id="SM00936"/>
    </source>
</evidence>
<evidence type="ECO:0000256" key="3">
    <source>
        <dbReference type="ARBA" id="ARBA00007164"/>
    </source>
</evidence>
<protein>
    <recommendedName>
        <fullName evidence="4">serine-type D-Ala-D-Ala carboxypeptidase</fullName>
        <ecNumber evidence="4">3.4.16.4</ecNumber>
    </recommendedName>
</protein>
<dbReference type="MEROPS" id="S11.005"/>
<evidence type="ECO:0000256" key="15">
    <source>
        <dbReference type="RuleBase" id="RU004016"/>
    </source>
</evidence>
<evidence type="ECO:0000313" key="19">
    <source>
        <dbReference type="Proteomes" id="UP000001661"/>
    </source>
</evidence>